<evidence type="ECO:0000256" key="1">
    <source>
        <dbReference type="ARBA" id="ARBA00000971"/>
    </source>
</evidence>
<evidence type="ECO:0000256" key="4">
    <source>
        <dbReference type="ARBA" id="ARBA00023235"/>
    </source>
</evidence>
<dbReference type="PROSITE" id="PS50059">
    <property type="entry name" value="FKBP_PPIASE"/>
    <property type="match status" value="1"/>
</dbReference>
<dbReference type="Pfam" id="PF00254">
    <property type="entry name" value="FKBP_C"/>
    <property type="match status" value="1"/>
</dbReference>
<comment type="catalytic activity">
    <reaction evidence="1 5 6">
        <text>[protein]-peptidylproline (omega=180) = [protein]-peptidylproline (omega=0)</text>
        <dbReference type="Rhea" id="RHEA:16237"/>
        <dbReference type="Rhea" id="RHEA-COMP:10747"/>
        <dbReference type="Rhea" id="RHEA-COMP:10748"/>
        <dbReference type="ChEBI" id="CHEBI:83833"/>
        <dbReference type="ChEBI" id="CHEBI:83834"/>
        <dbReference type="EC" id="5.2.1.8"/>
    </reaction>
</comment>
<feature type="signal peptide" evidence="7">
    <location>
        <begin position="1"/>
        <end position="18"/>
    </location>
</feature>
<keyword evidence="7" id="KW-0732">Signal</keyword>
<evidence type="ECO:0000256" key="7">
    <source>
        <dbReference type="SAM" id="SignalP"/>
    </source>
</evidence>
<dbReference type="Gene3D" id="3.10.50.40">
    <property type="match status" value="1"/>
</dbReference>
<dbReference type="Proteomes" id="UP000570514">
    <property type="component" value="Unassembled WGS sequence"/>
</dbReference>
<dbReference type="PANTHER" id="PTHR43811">
    <property type="entry name" value="FKBP-TYPE PEPTIDYL-PROLYL CIS-TRANS ISOMERASE FKPA"/>
    <property type="match status" value="1"/>
</dbReference>
<evidence type="ECO:0000256" key="2">
    <source>
        <dbReference type="ARBA" id="ARBA00006577"/>
    </source>
</evidence>
<dbReference type="RefSeq" id="WP_208414643.1">
    <property type="nucleotide sequence ID" value="NZ_BAAADC010000001.1"/>
</dbReference>
<proteinExistence type="inferred from homology"/>
<name>A0A846N0A7_9PROT</name>
<dbReference type="InterPro" id="IPR001179">
    <property type="entry name" value="PPIase_FKBP_dom"/>
</dbReference>
<evidence type="ECO:0000256" key="3">
    <source>
        <dbReference type="ARBA" id="ARBA00023110"/>
    </source>
</evidence>
<evidence type="ECO:0000313" key="9">
    <source>
        <dbReference type="EMBL" id="NIK89308.1"/>
    </source>
</evidence>
<dbReference type="InterPro" id="IPR046357">
    <property type="entry name" value="PPIase_dom_sf"/>
</dbReference>
<sequence length="163" mass="17436">MRIWAPAFLSLGLLVVSACDGKTAPAPAPLSPEANAAFLANNAKKKGVVSVPGIQYEVLKKGSGAQPERSDCVSVYYKGTLIDGKVFDETKPGEPATFPAGRLIPGWTWALQMMHEGDKWRLTVPSILAYGRKGAGDGVIPPDQTLVFEIELLKVIRQGQEGC</sequence>
<evidence type="ECO:0000259" key="8">
    <source>
        <dbReference type="PROSITE" id="PS50059"/>
    </source>
</evidence>
<feature type="chain" id="PRO_5032521433" description="Peptidyl-prolyl cis-trans isomerase" evidence="7">
    <location>
        <begin position="19"/>
        <end position="163"/>
    </location>
</feature>
<reference evidence="9 10" key="1">
    <citation type="submission" date="2020-03" db="EMBL/GenBank/DDBJ databases">
        <title>Genomic Encyclopedia of Type Strains, Phase IV (KMG-IV): sequencing the most valuable type-strain genomes for metagenomic binning, comparative biology and taxonomic classification.</title>
        <authorList>
            <person name="Goeker M."/>
        </authorList>
    </citation>
    <scope>NUCLEOTIDE SEQUENCE [LARGE SCALE GENOMIC DNA]</scope>
    <source>
        <strain evidence="9 10">DSM 19867</strain>
    </source>
</reference>
<protein>
    <recommendedName>
        <fullName evidence="6">Peptidyl-prolyl cis-trans isomerase</fullName>
        <ecNumber evidence="6">5.2.1.8</ecNumber>
    </recommendedName>
</protein>
<accession>A0A846N0A7</accession>
<comment type="caution">
    <text evidence="9">The sequence shown here is derived from an EMBL/GenBank/DDBJ whole genome shotgun (WGS) entry which is preliminary data.</text>
</comment>
<comment type="similarity">
    <text evidence="2 6">Belongs to the FKBP-type PPIase family.</text>
</comment>
<dbReference type="SUPFAM" id="SSF54534">
    <property type="entry name" value="FKBP-like"/>
    <property type="match status" value="1"/>
</dbReference>
<evidence type="ECO:0000313" key="10">
    <source>
        <dbReference type="Proteomes" id="UP000570514"/>
    </source>
</evidence>
<dbReference type="AlphaFoldDB" id="A0A846N0A7"/>
<dbReference type="EC" id="5.2.1.8" evidence="6"/>
<keyword evidence="10" id="KW-1185">Reference proteome</keyword>
<dbReference type="EMBL" id="JAASRM010000001">
    <property type="protein sequence ID" value="NIK89308.1"/>
    <property type="molecule type" value="Genomic_DNA"/>
</dbReference>
<evidence type="ECO:0000256" key="6">
    <source>
        <dbReference type="RuleBase" id="RU003915"/>
    </source>
</evidence>
<dbReference type="PROSITE" id="PS51257">
    <property type="entry name" value="PROKAR_LIPOPROTEIN"/>
    <property type="match status" value="1"/>
</dbReference>
<dbReference type="GO" id="GO:0003755">
    <property type="term" value="F:peptidyl-prolyl cis-trans isomerase activity"/>
    <property type="evidence" value="ECO:0007669"/>
    <property type="project" value="UniProtKB-UniRule"/>
</dbReference>
<keyword evidence="4 5" id="KW-0413">Isomerase</keyword>
<keyword evidence="3 5" id="KW-0697">Rotamase</keyword>
<dbReference type="PANTHER" id="PTHR43811:SF19">
    <property type="entry name" value="39 KDA FK506-BINDING NUCLEAR PROTEIN"/>
    <property type="match status" value="1"/>
</dbReference>
<evidence type="ECO:0000256" key="5">
    <source>
        <dbReference type="PROSITE-ProRule" id="PRU00277"/>
    </source>
</evidence>
<organism evidence="9 10">
    <name type="scientific">Rhizomicrobium palustre</name>
    <dbReference type="NCBI Taxonomy" id="189966"/>
    <lineage>
        <taxon>Bacteria</taxon>
        <taxon>Pseudomonadati</taxon>
        <taxon>Pseudomonadota</taxon>
        <taxon>Alphaproteobacteria</taxon>
        <taxon>Micropepsales</taxon>
        <taxon>Micropepsaceae</taxon>
        <taxon>Rhizomicrobium</taxon>
    </lineage>
</organism>
<gene>
    <name evidence="9" type="ORF">FHS83_002626</name>
</gene>
<feature type="domain" description="PPIase FKBP-type" evidence="8">
    <location>
        <begin position="70"/>
        <end position="156"/>
    </location>
</feature>